<dbReference type="Proteomes" id="UP000812287">
    <property type="component" value="Unassembled WGS sequence"/>
</dbReference>
<reference evidence="1" key="1">
    <citation type="submission" date="2020-11" db="EMBL/GenBank/DDBJ databases">
        <title>Adaptations for nitrogen fixation in a non-lichenized fungal sporocarp promotes dispersal by wood-feeding termites.</title>
        <authorList>
            <consortium name="DOE Joint Genome Institute"/>
            <person name="Koch R.A."/>
            <person name="Yoon G."/>
            <person name="Arayal U."/>
            <person name="Lail K."/>
            <person name="Amirebrahimi M."/>
            <person name="Labutti K."/>
            <person name="Lipzen A."/>
            <person name="Riley R."/>
            <person name="Barry K."/>
            <person name="Henrissat B."/>
            <person name="Grigoriev I.V."/>
            <person name="Herr J.R."/>
            <person name="Aime M.C."/>
        </authorList>
    </citation>
    <scope>NUCLEOTIDE SEQUENCE</scope>
    <source>
        <strain evidence="1">MCA 3950</strain>
    </source>
</reference>
<sequence length="190" mass="21953">MPIVPYTVTAVPYTAVYHMRKGQRYGTGLTVSRIRASYERVLTWSKHPYKFHLSIQYPYKYGVKIDFQTAGGTGMGPYIQYPYPPYVRVRWASLYFIASRSIRPCVHQLLILAIVCDITSWPPFRYYFSSLPLSSRVHHYFLTRKLFPVNICSANTSYRTSRGTPVPGGFSRKYIYIEPEDHGGCGTMCY</sequence>
<evidence type="ECO:0000313" key="1">
    <source>
        <dbReference type="EMBL" id="KAG7453269.1"/>
    </source>
</evidence>
<keyword evidence="2" id="KW-1185">Reference proteome</keyword>
<gene>
    <name evidence="1" type="ORF">BT62DRAFT_57016</name>
</gene>
<dbReference type="RefSeq" id="XP_043046769.1">
    <property type="nucleotide sequence ID" value="XM_043181429.1"/>
</dbReference>
<accession>A0A9P7W6N6</accession>
<comment type="caution">
    <text evidence="1">The sequence shown here is derived from an EMBL/GenBank/DDBJ whole genome shotgun (WGS) entry which is preliminary data.</text>
</comment>
<evidence type="ECO:0000313" key="2">
    <source>
        <dbReference type="Proteomes" id="UP000812287"/>
    </source>
</evidence>
<protein>
    <submittedName>
        <fullName evidence="1">Uncharacterized protein</fullName>
    </submittedName>
</protein>
<name>A0A9P7W6N6_9AGAR</name>
<proteinExistence type="predicted"/>
<dbReference type="AlphaFoldDB" id="A0A9P7W6N6"/>
<organism evidence="1 2">
    <name type="scientific">Guyanagaster necrorhizus</name>
    <dbReference type="NCBI Taxonomy" id="856835"/>
    <lineage>
        <taxon>Eukaryota</taxon>
        <taxon>Fungi</taxon>
        <taxon>Dikarya</taxon>
        <taxon>Basidiomycota</taxon>
        <taxon>Agaricomycotina</taxon>
        <taxon>Agaricomycetes</taxon>
        <taxon>Agaricomycetidae</taxon>
        <taxon>Agaricales</taxon>
        <taxon>Marasmiineae</taxon>
        <taxon>Physalacriaceae</taxon>
        <taxon>Guyanagaster</taxon>
    </lineage>
</organism>
<dbReference type="EMBL" id="MU250523">
    <property type="protein sequence ID" value="KAG7453269.1"/>
    <property type="molecule type" value="Genomic_DNA"/>
</dbReference>
<dbReference type="GeneID" id="66103725"/>